<accession>A0A4Q7RA28</accession>
<comment type="caution">
    <text evidence="4">The sequence shown here is derived from an EMBL/GenBank/DDBJ whole genome shotgun (WGS) entry which is preliminary data.</text>
</comment>
<dbReference type="AlphaFoldDB" id="A0A4Q7RA28"/>
<keyword evidence="5" id="KW-1185">Reference proteome</keyword>
<feature type="chain" id="PRO_5020577191" evidence="1">
    <location>
        <begin position="30"/>
        <end position="353"/>
    </location>
</feature>
<dbReference type="InterPro" id="IPR010679">
    <property type="entry name" value="DUF1254"/>
</dbReference>
<sequence length="353" mass="38768">MKGEPVKQTRILQVIAGTALAVAAGMASAQDKPVAAGHGVPATLDNFVRAESDMYLANLAKQGGLGKLHHRREPASIDNQTVIRLNRDTIYSSGVFDLDAGPVTITMPNPGKRFFSMQVINEDHYTQAVYYGAGKRVLTRDNVGTRYVVVGIRTLVDPDDPEDLKRVHALQDAIQVSQASVGKLELPDWDAASQKKIRDALLVLASAMPDFRGAFGRKQDVDPLRHMIGTAAGWGGNPDKDAQYLNVTPRQNDGKTVYRLRVKQVPVDGFWSVSVYNAKGYFEKNPANAYTINNLTAKRDTDGSIRIQFGGCDTGTANCLPITEGWNYTVRMYQPKKDVLSGKYKFPEPEAVR</sequence>
<evidence type="ECO:0000313" key="4">
    <source>
        <dbReference type="EMBL" id="RZT29028.1"/>
    </source>
</evidence>
<proteinExistence type="predicted"/>
<reference evidence="4 5" key="1">
    <citation type="journal article" date="2015" name="Stand. Genomic Sci.">
        <title>Genomic Encyclopedia of Bacterial and Archaeal Type Strains, Phase III: the genomes of soil and plant-associated and newly described type strains.</title>
        <authorList>
            <person name="Whitman W.B."/>
            <person name="Woyke T."/>
            <person name="Klenk H.P."/>
            <person name="Zhou Y."/>
            <person name="Lilburn T.G."/>
            <person name="Beck B.J."/>
            <person name="De Vos P."/>
            <person name="Vandamme P."/>
            <person name="Eisen J.A."/>
            <person name="Garrity G."/>
            <person name="Hugenholtz P."/>
            <person name="Kyrpides N.C."/>
        </authorList>
    </citation>
    <scope>NUCLEOTIDE SEQUENCE [LARGE SCALE GENOMIC DNA]</scope>
    <source>
        <strain evidence="4 5">ASC-9842</strain>
    </source>
</reference>
<dbReference type="PANTHER" id="PTHR36509:SF2">
    <property type="entry name" value="BLL3101 PROTEIN"/>
    <property type="match status" value="1"/>
</dbReference>
<feature type="domain" description="DUF1214" evidence="2">
    <location>
        <begin position="251"/>
        <end position="337"/>
    </location>
</feature>
<evidence type="ECO:0000313" key="5">
    <source>
        <dbReference type="Proteomes" id="UP000291078"/>
    </source>
</evidence>
<dbReference type="InterPro" id="IPR037050">
    <property type="entry name" value="DUF1254_sf"/>
</dbReference>
<evidence type="ECO:0000259" key="2">
    <source>
        <dbReference type="Pfam" id="PF06742"/>
    </source>
</evidence>
<dbReference type="Gene3D" id="2.60.120.600">
    <property type="entry name" value="Domain of unknown function DUF1214, C-terminal domain"/>
    <property type="match status" value="1"/>
</dbReference>
<name>A0A4Q7RA28_9BURK</name>
<gene>
    <name evidence="4" type="ORF">EV147_5125</name>
</gene>
<protein>
    <submittedName>
        <fullName evidence="4">Uncharacterized protein DUF1254</fullName>
    </submittedName>
</protein>
<dbReference type="PANTHER" id="PTHR36509">
    <property type="entry name" value="BLL3101 PROTEIN"/>
    <property type="match status" value="1"/>
</dbReference>
<dbReference type="EMBL" id="SGXM01000014">
    <property type="protein sequence ID" value="RZT29028.1"/>
    <property type="molecule type" value="Genomic_DNA"/>
</dbReference>
<organism evidence="4 5">
    <name type="scientific">Cupriavidus agavae</name>
    <dbReference type="NCBI Taxonomy" id="1001822"/>
    <lineage>
        <taxon>Bacteria</taxon>
        <taxon>Pseudomonadati</taxon>
        <taxon>Pseudomonadota</taxon>
        <taxon>Betaproteobacteria</taxon>
        <taxon>Burkholderiales</taxon>
        <taxon>Burkholderiaceae</taxon>
        <taxon>Cupriavidus</taxon>
    </lineage>
</organism>
<feature type="signal peptide" evidence="1">
    <location>
        <begin position="1"/>
        <end position="29"/>
    </location>
</feature>
<evidence type="ECO:0000256" key="1">
    <source>
        <dbReference type="SAM" id="SignalP"/>
    </source>
</evidence>
<dbReference type="SUPFAM" id="SSF160935">
    <property type="entry name" value="VPA0735-like"/>
    <property type="match status" value="1"/>
</dbReference>
<feature type="domain" description="DUF1254" evidence="3">
    <location>
        <begin position="67"/>
        <end position="151"/>
    </location>
</feature>
<dbReference type="Pfam" id="PF06742">
    <property type="entry name" value="DUF1214"/>
    <property type="match status" value="1"/>
</dbReference>
<dbReference type="Gene3D" id="2.60.40.1610">
    <property type="entry name" value="Domain of unknown function DUF1254"/>
    <property type="match status" value="1"/>
</dbReference>
<dbReference type="InterPro" id="IPR010621">
    <property type="entry name" value="DUF1214"/>
</dbReference>
<keyword evidence="1" id="KW-0732">Signal</keyword>
<dbReference type="InterPro" id="IPR037049">
    <property type="entry name" value="DUF1214_C_sf"/>
</dbReference>
<dbReference type="Proteomes" id="UP000291078">
    <property type="component" value="Unassembled WGS sequence"/>
</dbReference>
<dbReference type="Pfam" id="PF06863">
    <property type="entry name" value="DUF1254"/>
    <property type="match status" value="1"/>
</dbReference>
<evidence type="ECO:0000259" key="3">
    <source>
        <dbReference type="Pfam" id="PF06863"/>
    </source>
</evidence>